<feature type="domain" description="Choice-of-anchor I" evidence="2">
    <location>
        <begin position="363"/>
        <end position="584"/>
    </location>
</feature>
<dbReference type="Proteomes" id="UP001369082">
    <property type="component" value="Unassembled WGS sequence"/>
</dbReference>
<proteinExistence type="predicted"/>
<dbReference type="PANTHER" id="PTHR46928">
    <property type="entry name" value="MESENCHYME-SPECIFIC CELL SURFACE GLYCOPROTEIN"/>
    <property type="match status" value="1"/>
</dbReference>
<reference evidence="3 4" key="1">
    <citation type="submission" date="2024-02" db="EMBL/GenBank/DDBJ databases">
        <title>Bacteria isolated from the canopy kelp, Nereocystis luetkeana.</title>
        <authorList>
            <person name="Pfister C.A."/>
            <person name="Younker I.T."/>
            <person name="Light S.H."/>
        </authorList>
    </citation>
    <scope>NUCLEOTIDE SEQUENCE [LARGE SCALE GENOMIC DNA]</scope>
    <source>
        <strain evidence="3 4">TI.1.05</strain>
    </source>
</reference>
<dbReference type="InterPro" id="IPR055188">
    <property type="entry name" value="Choice_anch_I"/>
</dbReference>
<feature type="domain" description="Choice-of-anchor I" evidence="2">
    <location>
        <begin position="46"/>
        <end position="332"/>
    </location>
</feature>
<name>A0ABU9GPR4_9GAMM</name>
<gene>
    <name evidence="3" type="ORF">V6256_06555</name>
</gene>
<dbReference type="PANTHER" id="PTHR46928:SF1">
    <property type="entry name" value="MESENCHYME-SPECIFIC CELL SURFACE GLYCOPROTEIN"/>
    <property type="match status" value="1"/>
</dbReference>
<dbReference type="NCBIfam" id="NF038117">
    <property type="entry name" value="choice_anch_I"/>
    <property type="match status" value="1"/>
</dbReference>
<protein>
    <submittedName>
        <fullName evidence="3">Choice-of-anchor I family protein</fullName>
    </submittedName>
</protein>
<dbReference type="Pfam" id="PF22494">
    <property type="entry name" value="choice_anch_I"/>
    <property type="match status" value="2"/>
</dbReference>
<feature type="signal peptide" evidence="1">
    <location>
        <begin position="1"/>
        <end position="23"/>
    </location>
</feature>
<evidence type="ECO:0000313" key="4">
    <source>
        <dbReference type="Proteomes" id="UP001369082"/>
    </source>
</evidence>
<dbReference type="InterPro" id="IPR015943">
    <property type="entry name" value="WD40/YVTN_repeat-like_dom_sf"/>
</dbReference>
<keyword evidence="4" id="KW-1185">Reference proteome</keyword>
<comment type="caution">
    <text evidence="3">The sequence shown here is derived from an EMBL/GenBank/DDBJ whole genome shotgun (WGS) entry which is preliminary data.</text>
</comment>
<dbReference type="RefSeq" id="WP_341597275.1">
    <property type="nucleotide sequence ID" value="NZ_JBAKAZ010000018.1"/>
</dbReference>
<evidence type="ECO:0000256" key="1">
    <source>
        <dbReference type="SAM" id="SignalP"/>
    </source>
</evidence>
<dbReference type="EMBL" id="JBAKAZ010000018">
    <property type="protein sequence ID" value="MEL0629265.1"/>
    <property type="molecule type" value="Genomic_DNA"/>
</dbReference>
<evidence type="ECO:0000313" key="3">
    <source>
        <dbReference type="EMBL" id="MEL0629265.1"/>
    </source>
</evidence>
<feature type="chain" id="PRO_5046906846" evidence="1">
    <location>
        <begin position="24"/>
        <end position="588"/>
    </location>
</feature>
<dbReference type="InterPro" id="IPR052956">
    <property type="entry name" value="Mesenchyme-surface_protein"/>
</dbReference>
<dbReference type="Gene3D" id="2.130.10.10">
    <property type="entry name" value="YVTN repeat-like/Quinoprotein amine dehydrogenase"/>
    <property type="match status" value="1"/>
</dbReference>
<evidence type="ECO:0000259" key="2">
    <source>
        <dbReference type="Pfam" id="PF22494"/>
    </source>
</evidence>
<sequence length="588" mass="64768">MKLNLLTRIIISSTLFGSLATYAQTDTPSIQLVEAGRYQSNVFDQSAAEIVTFDKITKHTFVVNAQSGKIDVINSLDIDKPTLLDSLNIKEDIKKHLNKAAGAANSVDVYNGLLAVAIEAQTKTDNGWVAFYNTKDLSFVSAYELGALPDMLTFTANGKQLVVALEGEPSVGNYQVDPEGEVAVIDIDWKNENLNATVTRLDFTDFNKTGKRYTELPKGLMLNGYNATVSQDLEPEYIAINHDNSKAFVSLQENNAIAIIDLTTKRIERIVALGLKDHMQKGNEIDGNDKDKQALLTNQPFLGVYQPDSIASVDINGIDYLVTANEGDDRSDWVAELSQAECEQGHFYYNLEDQECADDLKLKDALDDKVYSPDTKSAKLDLSHFDKGGNLSATVNRMNFSHSLTSQYGDLDNDGKVDRLLTFGGRSFSIWDINNATMIFDSGSDFERITAEKYGKNFNQSHNKLKAENRSAKKGPEPEALTTGVIDGRTYAFIGLERIGGIMVYDISEPSKAQFVQYLNSRDMSVDPSDNKQKNAQGVTTYQIDAGDLGPEGFKFIDGKASPTGAPILVVGNEVSGTTRYYRIQTNK</sequence>
<dbReference type="InterPro" id="IPR011045">
    <property type="entry name" value="N2O_reductase_N"/>
</dbReference>
<keyword evidence="1" id="KW-0732">Signal</keyword>
<accession>A0ABU9GPR4</accession>
<dbReference type="SUPFAM" id="SSF50974">
    <property type="entry name" value="Nitrous oxide reductase, N-terminal domain"/>
    <property type="match status" value="2"/>
</dbReference>
<organism evidence="3 4">
    <name type="scientific">Psychromonas aquatilis</name>
    <dbReference type="NCBI Taxonomy" id="2005072"/>
    <lineage>
        <taxon>Bacteria</taxon>
        <taxon>Pseudomonadati</taxon>
        <taxon>Pseudomonadota</taxon>
        <taxon>Gammaproteobacteria</taxon>
        <taxon>Alteromonadales</taxon>
        <taxon>Psychromonadaceae</taxon>
        <taxon>Psychromonas</taxon>
    </lineage>
</organism>